<protein>
    <submittedName>
        <fullName evidence="1">Uncharacterized protein</fullName>
    </submittedName>
</protein>
<comment type="caution">
    <text evidence="1">The sequence shown here is derived from an EMBL/GenBank/DDBJ whole genome shotgun (WGS) entry which is preliminary data.</text>
</comment>
<accession>A0A438KMH4</accession>
<gene>
    <name evidence="1" type="ORF">CK203_012620</name>
</gene>
<reference evidence="1 2" key="1">
    <citation type="journal article" date="2018" name="PLoS Genet.">
        <title>Population sequencing reveals clonal diversity and ancestral inbreeding in the grapevine cultivar Chardonnay.</title>
        <authorList>
            <person name="Roach M.J."/>
            <person name="Johnson D.L."/>
            <person name="Bohlmann J."/>
            <person name="van Vuuren H.J."/>
            <person name="Jones S.J."/>
            <person name="Pretorius I.S."/>
            <person name="Schmidt S.A."/>
            <person name="Borneman A.R."/>
        </authorList>
    </citation>
    <scope>NUCLEOTIDE SEQUENCE [LARGE SCALE GENOMIC DNA]</scope>
    <source>
        <strain evidence="2">cv. Chardonnay</strain>
        <tissue evidence="1">Leaf</tissue>
    </source>
</reference>
<proteinExistence type="predicted"/>
<organism evidence="1 2">
    <name type="scientific">Vitis vinifera</name>
    <name type="common">Grape</name>
    <dbReference type="NCBI Taxonomy" id="29760"/>
    <lineage>
        <taxon>Eukaryota</taxon>
        <taxon>Viridiplantae</taxon>
        <taxon>Streptophyta</taxon>
        <taxon>Embryophyta</taxon>
        <taxon>Tracheophyta</taxon>
        <taxon>Spermatophyta</taxon>
        <taxon>Magnoliopsida</taxon>
        <taxon>eudicotyledons</taxon>
        <taxon>Gunneridae</taxon>
        <taxon>Pentapetalae</taxon>
        <taxon>rosids</taxon>
        <taxon>Vitales</taxon>
        <taxon>Vitaceae</taxon>
        <taxon>Viteae</taxon>
        <taxon>Vitis</taxon>
    </lineage>
</organism>
<evidence type="ECO:0000313" key="2">
    <source>
        <dbReference type="Proteomes" id="UP000288805"/>
    </source>
</evidence>
<sequence length="86" mass="9695">MIMALENLSCILIRAMEGDFIEGLNIKLDKNELILVKEVTNVEELAKIVLEFEHFVQFSNLFHILSCHPEKGGLKAGKDPKNFPLG</sequence>
<dbReference type="AlphaFoldDB" id="A0A438KMH4"/>
<dbReference type="EMBL" id="QGNW01000003">
    <property type="protein sequence ID" value="RVX22405.1"/>
    <property type="molecule type" value="Genomic_DNA"/>
</dbReference>
<name>A0A438KMH4_VITVI</name>
<evidence type="ECO:0000313" key="1">
    <source>
        <dbReference type="EMBL" id="RVX22405.1"/>
    </source>
</evidence>
<dbReference type="Proteomes" id="UP000288805">
    <property type="component" value="Unassembled WGS sequence"/>
</dbReference>